<evidence type="ECO:0000313" key="2">
    <source>
        <dbReference type="EMBL" id="MEE3719987.1"/>
    </source>
</evidence>
<reference evidence="2" key="1">
    <citation type="submission" date="2024-01" db="EMBL/GenBank/DDBJ databases">
        <title>Bank of Algae and Cyanobacteria of the Azores (BACA) strain genomes.</title>
        <authorList>
            <person name="Luz R."/>
            <person name="Cordeiro R."/>
            <person name="Fonseca A."/>
            <person name="Goncalves V."/>
        </authorList>
    </citation>
    <scope>NUCLEOTIDE SEQUENCE</scope>
    <source>
        <strain evidence="2">BACA0141</strain>
    </source>
</reference>
<organism evidence="2 3">
    <name type="scientific">Tumidithrix elongata BACA0141</name>
    <dbReference type="NCBI Taxonomy" id="2716417"/>
    <lineage>
        <taxon>Bacteria</taxon>
        <taxon>Bacillati</taxon>
        <taxon>Cyanobacteriota</taxon>
        <taxon>Cyanophyceae</taxon>
        <taxon>Pseudanabaenales</taxon>
        <taxon>Pseudanabaenaceae</taxon>
        <taxon>Tumidithrix</taxon>
        <taxon>Tumidithrix elongata</taxon>
    </lineage>
</organism>
<feature type="chain" id="PRO_5043409888" evidence="1">
    <location>
        <begin position="30"/>
        <end position="223"/>
    </location>
</feature>
<proteinExistence type="predicted"/>
<protein>
    <submittedName>
        <fullName evidence="2">Uncharacterized protein</fullName>
    </submittedName>
</protein>
<dbReference type="Proteomes" id="UP001333818">
    <property type="component" value="Unassembled WGS sequence"/>
</dbReference>
<accession>A0AAW9Q3X3</accession>
<keyword evidence="3" id="KW-1185">Reference proteome</keyword>
<evidence type="ECO:0000313" key="3">
    <source>
        <dbReference type="Proteomes" id="UP001333818"/>
    </source>
</evidence>
<keyword evidence="1" id="KW-0732">Signal</keyword>
<dbReference type="AlphaFoldDB" id="A0AAW9Q3X3"/>
<sequence length="223" mass="22949">MKAQRTSLLAIVSTVSIALASLAASPSYAKSYSSYTDRQANPDTRIAQVFRTTFNLPAGQEIVTKLDSKDTLYIGTGDTAKAQLRVQQNITASNGTILIPAGAVINGEFVPVQGGSKFVARSLTSSGATVRLTGESATINDVKDPRETSLGSIATDSAIGAGAAAILSGVIGDRVISTEKVLAGAVLAGVIGNVTAPQVTVIEPNNPLTIVTSQTLTFVRRGD</sequence>
<evidence type="ECO:0000256" key="1">
    <source>
        <dbReference type="SAM" id="SignalP"/>
    </source>
</evidence>
<comment type="caution">
    <text evidence="2">The sequence shown here is derived from an EMBL/GenBank/DDBJ whole genome shotgun (WGS) entry which is preliminary data.</text>
</comment>
<name>A0AAW9Q3X3_9CYAN</name>
<feature type="signal peptide" evidence="1">
    <location>
        <begin position="1"/>
        <end position="29"/>
    </location>
</feature>
<gene>
    <name evidence="2" type="ORF">V2H45_24935</name>
</gene>
<dbReference type="RefSeq" id="WP_330486425.1">
    <property type="nucleotide sequence ID" value="NZ_JAZBJZ010000201.1"/>
</dbReference>
<dbReference type="EMBL" id="JAZBJZ010000201">
    <property type="protein sequence ID" value="MEE3719987.1"/>
    <property type="molecule type" value="Genomic_DNA"/>
</dbReference>